<dbReference type="GO" id="GO:0042138">
    <property type="term" value="P:meiotic DNA double-strand break formation"/>
    <property type="evidence" value="ECO:0007669"/>
    <property type="project" value="InterPro"/>
</dbReference>
<sequence>MAIASVSSNSVQAQTAEYLKMKAIQQNRSCNSCIVGTRYPASSVFRDGIKKRSMKGLREWQGLPPEHK</sequence>
<proteinExistence type="predicted"/>
<reference evidence="1" key="2">
    <citation type="submission" date="2023-06" db="EMBL/GenBank/DDBJ databases">
        <authorList>
            <person name="Ma L."/>
            <person name="Liu K.-W."/>
            <person name="Li Z."/>
            <person name="Hsiao Y.-Y."/>
            <person name="Qi Y."/>
            <person name="Fu T."/>
            <person name="Tang G."/>
            <person name="Zhang D."/>
            <person name="Sun W.-H."/>
            <person name="Liu D.-K."/>
            <person name="Li Y."/>
            <person name="Chen G.-Z."/>
            <person name="Liu X.-D."/>
            <person name="Liao X.-Y."/>
            <person name="Jiang Y.-T."/>
            <person name="Yu X."/>
            <person name="Hao Y."/>
            <person name="Huang J."/>
            <person name="Zhao X.-W."/>
            <person name="Ke S."/>
            <person name="Chen Y.-Y."/>
            <person name="Wu W.-L."/>
            <person name="Hsu J.-L."/>
            <person name="Lin Y.-F."/>
            <person name="Huang M.-D."/>
            <person name="Li C.-Y."/>
            <person name="Huang L."/>
            <person name="Wang Z.-W."/>
            <person name="Zhao X."/>
            <person name="Zhong W.-Y."/>
            <person name="Peng D.-H."/>
            <person name="Ahmad S."/>
            <person name="Lan S."/>
            <person name="Zhang J.-S."/>
            <person name="Tsai W.-C."/>
            <person name="Van De Peer Y."/>
            <person name="Liu Z.-J."/>
        </authorList>
    </citation>
    <scope>NUCLEOTIDE SEQUENCE</scope>
    <source>
        <strain evidence="1">SCP</strain>
        <tissue evidence="1">Leaves</tissue>
    </source>
</reference>
<evidence type="ECO:0000313" key="1">
    <source>
        <dbReference type="EMBL" id="KAK1264954.1"/>
    </source>
</evidence>
<dbReference type="InterPro" id="IPR044969">
    <property type="entry name" value="DFO"/>
</dbReference>
<dbReference type="EMBL" id="JAUJYN010000008">
    <property type="protein sequence ID" value="KAK1264954.1"/>
    <property type="molecule type" value="Genomic_DNA"/>
</dbReference>
<dbReference type="AlphaFoldDB" id="A0AAV9ALE1"/>
<dbReference type="PANTHER" id="PTHR37176">
    <property type="entry name" value="F10K1.23"/>
    <property type="match status" value="1"/>
</dbReference>
<keyword evidence="2" id="KW-1185">Reference proteome</keyword>
<organism evidence="1 2">
    <name type="scientific">Acorus gramineus</name>
    <name type="common">Dwarf sweet flag</name>
    <dbReference type="NCBI Taxonomy" id="55184"/>
    <lineage>
        <taxon>Eukaryota</taxon>
        <taxon>Viridiplantae</taxon>
        <taxon>Streptophyta</taxon>
        <taxon>Embryophyta</taxon>
        <taxon>Tracheophyta</taxon>
        <taxon>Spermatophyta</taxon>
        <taxon>Magnoliopsida</taxon>
        <taxon>Liliopsida</taxon>
        <taxon>Acoraceae</taxon>
        <taxon>Acorus</taxon>
    </lineage>
</organism>
<dbReference type="PANTHER" id="PTHR37176:SF1">
    <property type="entry name" value="PROTEIN DOUBLE-STRAND BREAK FORMATION"/>
    <property type="match status" value="1"/>
</dbReference>
<gene>
    <name evidence="1" type="ORF">QJS04_geneDACA010664</name>
</gene>
<comment type="caution">
    <text evidence="1">The sequence shown here is derived from an EMBL/GenBank/DDBJ whole genome shotgun (WGS) entry which is preliminary data.</text>
</comment>
<reference evidence="1" key="1">
    <citation type="journal article" date="2023" name="Nat. Commun.">
        <title>Diploid and tetraploid genomes of Acorus and the evolution of monocots.</title>
        <authorList>
            <person name="Ma L."/>
            <person name="Liu K.W."/>
            <person name="Li Z."/>
            <person name="Hsiao Y.Y."/>
            <person name="Qi Y."/>
            <person name="Fu T."/>
            <person name="Tang G.D."/>
            <person name="Zhang D."/>
            <person name="Sun W.H."/>
            <person name="Liu D.K."/>
            <person name="Li Y."/>
            <person name="Chen G.Z."/>
            <person name="Liu X.D."/>
            <person name="Liao X.Y."/>
            <person name="Jiang Y.T."/>
            <person name="Yu X."/>
            <person name="Hao Y."/>
            <person name="Huang J."/>
            <person name="Zhao X.W."/>
            <person name="Ke S."/>
            <person name="Chen Y.Y."/>
            <person name="Wu W.L."/>
            <person name="Hsu J.L."/>
            <person name="Lin Y.F."/>
            <person name="Huang M.D."/>
            <person name="Li C.Y."/>
            <person name="Huang L."/>
            <person name="Wang Z.W."/>
            <person name="Zhao X."/>
            <person name="Zhong W.Y."/>
            <person name="Peng D.H."/>
            <person name="Ahmad S."/>
            <person name="Lan S."/>
            <person name="Zhang J.S."/>
            <person name="Tsai W.C."/>
            <person name="Van de Peer Y."/>
            <person name="Liu Z.J."/>
        </authorList>
    </citation>
    <scope>NUCLEOTIDE SEQUENCE</scope>
    <source>
        <strain evidence="1">SCP</strain>
    </source>
</reference>
<protein>
    <submittedName>
        <fullName evidence="1">Uncharacterized protein</fullName>
    </submittedName>
</protein>
<name>A0AAV9ALE1_ACOGR</name>
<dbReference type="Proteomes" id="UP001179952">
    <property type="component" value="Unassembled WGS sequence"/>
</dbReference>
<evidence type="ECO:0000313" key="2">
    <source>
        <dbReference type="Proteomes" id="UP001179952"/>
    </source>
</evidence>
<accession>A0AAV9ALE1</accession>